<dbReference type="Gene3D" id="3.30.870.10">
    <property type="entry name" value="Endonuclease Chain A"/>
    <property type="match status" value="2"/>
</dbReference>
<evidence type="ECO:0000313" key="2">
    <source>
        <dbReference type="Proteomes" id="UP001597544"/>
    </source>
</evidence>
<evidence type="ECO:0008006" key="3">
    <source>
        <dbReference type="Google" id="ProtNLM"/>
    </source>
</evidence>
<evidence type="ECO:0000313" key="1">
    <source>
        <dbReference type="EMBL" id="MFD2514216.1"/>
    </source>
</evidence>
<name>A0ABW5IKZ5_9BACT</name>
<dbReference type="EMBL" id="JBHULU010000013">
    <property type="protein sequence ID" value="MFD2514216.1"/>
    <property type="molecule type" value="Genomic_DNA"/>
</dbReference>
<dbReference type="Proteomes" id="UP001597544">
    <property type="component" value="Unassembled WGS sequence"/>
</dbReference>
<comment type="caution">
    <text evidence="1">The sequence shown here is derived from an EMBL/GenBank/DDBJ whole genome shotgun (WGS) entry which is preliminary data.</text>
</comment>
<keyword evidence="2" id="KW-1185">Reference proteome</keyword>
<dbReference type="RefSeq" id="WP_377506352.1">
    <property type="nucleotide sequence ID" value="NZ_JBHULU010000013.1"/>
</dbReference>
<protein>
    <recommendedName>
        <fullName evidence="3">PLD phosphodiesterase domain-containing protein</fullName>
    </recommendedName>
</protein>
<accession>A0ABW5IKZ5</accession>
<proteinExistence type="predicted"/>
<reference evidence="2" key="1">
    <citation type="journal article" date="2019" name="Int. J. Syst. Evol. Microbiol.">
        <title>The Global Catalogue of Microorganisms (GCM) 10K type strain sequencing project: providing services to taxonomists for standard genome sequencing and annotation.</title>
        <authorList>
            <consortium name="The Broad Institute Genomics Platform"/>
            <consortium name="The Broad Institute Genome Sequencing Center for Infectious Disease"/>
            <person name="Wu L."/>
            <person name="Ma J."/>
        </authorList>
    </citation>
    <scope>NUCLEOTIDE SEQUENCE [LARGE SCALE GENOMIC DNA]</scope>
    <source>
        <strain evidence="2">KCTC 42498</strain>
    </source>
</reference>
<sequence length="660" mass="77639">MEHHVLREKIKEQIGDRKVVAALFYTFNFDPKFFENYVMPLFVSGKNFGDEAIFNKIMWRTCLKENIVPPVTVYCDYFAKNNTEAPSLAYTINCIKTPCKKGKITNFHPKQILILVEDQNKIRKLICLIGSGNLTPSGWCDNHECFSILEIQPNKRYPNKTTKNIIQEIIHNTAQLSDSKTFSDAETEIYEFLRYVTITETYFHSLNNSFKDFLENKIFSQDTVAEVEIISPFYSPNTDLFEYLINKGVSKVKGLLPMLKDSEISIEREAFVSYMDKGYLWSSWSDNKLNTEVRNNHSKIYRFYGRKKVYTIVGSVNFTMPAWNQFYADKNEANIEAAILYESKKDEVRLLKEYTHLNPDNFRFILKDDLENQTEFYLDRQAPEIEFTINWRDRALIVSAPKNIKETCSFKSILNQEVVQNRKQTYTLGEADVKLLTKNSLIEVLQTTDTKVVTYYYYPHQLNFESKPLDFKLDAATIIKYWNYLSDDIKAESLTRELAVRSTDESGVVDEERLEQISLLNEMAANFNGLIKLERYLFPSHSLKQAEKKPQFDRLKYYLLSENIDTLPYYFEELKTQVEEGKKYKSFYWMILQILIHNFYKKAYKWQYKSGLKDDWEPFKQAVLRQSKNLQQHAKKAAENIPGLDAKQKWVVDQLVKNYD</sequence>
<organism evidence="1 2">
    <name type="scientific">Pontibacter locisalis</name>
    <dbReference type="NCBI Taxonomy" id="1719035"/>
    <lineage>
        <taxon>Bacteria</taxon>
        <taxon>Pseudomonadati</taxon>
        <taxon>Bacteroidota</taxon>
        <taxon>Cytophagia</taxon>
        <taxon>Cytophagales</taxon>
        <taxon>Hymenobacteraceae</taxon>
        <taxon>Pontibacter</taxon>
    </lineage>
</organism>
<gene>
    <name evidence="1" type="ORF">ACFSRY_10085</name>
</gene>